<name>A0A6J7FPP5_9ZZZZ</name>
<protein>
    <submittedName>
        <fullName evidence="1">Unannotated protein</fullName>
    </submittedName>
</protein>
<dbReference type="AlphaFoldDB" id="A0A6J7FPP5"/>
<sequence length="39" mass="4497">MNPAQLADTQLEGVDGQVHRLGDYWSDRRIVVVFLRHFG</sequence>
<accession>A0A6J7FPP5</accession>
<evidence type="ECO:0000313" key="1">
    <source>
        <dbReference type="EMBL" id="CAB4894089.1"/>
    </source>
</evidence>
<dbReference type="EMBL" id="CAFBLP010000130">
    <property type="protein sequence ID" value="CAB4894089.1"/>
    <property type="molecule type" value="Genomic_DNA"/>
</dbReference>
<gene>
    <name evidence="1" type="ORF">UFOPK3376_03051</name>
</gene>
<reference evidence="1" key="1">
    <citation type="submission" date="2020-05" db="EMBL/GenBank/DDBJ databases">
        <authorList>
            <person name="Chiriac C."/>
            <person name="Salcher M."/>
            <person name="Ghai R."/>
            <person name="Kavagutti S V."/>
        </authorList>
    </citation>
    <scope>NUCLEOTIDE SEQUENCE</scope>
</reference>
<proteinExistence type="predicted"/>
<organism evidence="1">
    <name type="scientific">freshwater metagenome</name>
    <dbReference type="NCBI Taxonomy" id="449393"/>
    <lineage>
        <taxon>unclassified sequences</taxon>
        <taxon>metagenomes</taxon>
        <taxon>ecological metagenomes</taxon>
    </lineage>
</organism>